<feature type="transmembrane region" description="Helical" evidence="1">
    <location>
        <begin position="64"/>
        <end position="93"/>
    </location>
</feature>
<name>A0A6S6UBQ7_9BACT</name>
<gene>
    <name evidence="2" type="ORF">HELGO_WM1641</name>
</gene>
<accession>A0A6S6UBQ7</accession>
<keyword evidence="1" id="KW-1133">Transmembrane helix</keyword>
<feature type="transmembrane region" description="Helical" evidence="1">
    <location>
        <begin position="37"/>
        <end position="57"/>
    </location>
</feature>
<dbReference type="AlphaFoldDB" id="A0A6S6UBQ7"/>
<proteinExistence type="predicted"/>
<keyword evidence="1" id="KW-0472">Membrane</keyword>
<reference evidence="2" key="1">
    <citation type="submission" date="2020-01" db="EMBL/GenBank/DDBJ databases">
        <authorList>
            <person name="Meier V. D."/>
            <person name="Meier V D."/>
        </authorList>
    </citation>
    <scope>NUCLEOTIDE SEQUENCE</scope>
    <source>
        <strain evidence="2">HLG_WM_MAG_01</strain>
    </source>
</reference>
<evidence type="ECO:0000256" key="1">
    <source>
        <dbReference type="SAM" id="Phobius"/>
    </source>
</evidence>
<feature type="transmembrane region" description="Helical" evidence="1">
    <location>
        <begin position="129"/>
        <end position="149"/>
    </location>
</feature>
<keyword evidence="1" id="KW-0812">Transmembrane</keyword>
<dbReference type="EMBL" id="CACVAS010000147">
    <property type="protein sequence ID" value="CAA6826760.1"/>
    <property type="molecule type" value="Genomic_DNA"/>
</dbReference>
<sequence length="171" mass="19372">MQEYRSLALIVLAIFVVTLLGAYFSPTFEVQKGYLELFILFGAILFIVSTLAIFATLGFSSFALYMAVFLAAVIALFGILGAVIVTLLTYISWGSIFAMEVLLYDAGALSAKEWFTNRYTFKDFKAEYYAFYPLLGCIYLLLEIIPNFFKRESVIDFSPSRVLKEMEEILD</sequence>
<evidence type="ECO:0000313" key="2">
    <source>
        <dbReference type="EMBL" id="CAA6826760.1"/>
    </source>
</evidence>
<organism evidence="2">
    <name type="scientific">uncultured Sulfurovum sp</name>
    <dbReference type="NCBI Taxonomy" id="269237"/>
    <lineage>
        <taxon>Bacteria</taxon>
        <taxon>Pseudomonadati</taxon>
        <taxon>Campylobacterota</taxon>
        <taxon>Epsilonproteobacteria</taxon>
        <taxon>Campylobacterales</taxon>
        <taxon>Sulfurovaceae</taxon>
        <taxon>Sulfurovum</taxon>
        <taxon>environmental samples</taxon>
    </lineage>
</organism>
<feature type="transmembrane region" description="Helical" evidence="1">
    <location>
        <begin position="7"/>
        <end position="25"/>
    </location>
</feature>
<protein>
    <submittedName>
        <fullName evidence="2">Uncharacterized protein</fullName>
    </submittedName>
</protein>